<evidence type="ECO:0000313" key="1">
    <source>
        <dbReference type="EMBL" id="MFC5491780.1"/>
    </source>
</evidence>
<dbReference type="Proteomes" id="UP001595956">
    <property type="component" value="Unassembled WGS sequence"/>
</dbReference>
<evidence type="ECO:0008006" key="3">
    <source>
        <dbReference type="Google" id="ProtNLM"/>
    </source>
</evidence>
<keyword evidence="2" id="KW-1185">Reference proteome</keyword>
<gene>
    <name evidence="1" type="ORF">ACFPKY_01635</name>
</gene>
<organism evidence="1 2">
    <name type="scientific">Nocardioides caricicola</name>
    <dbReference type="NCBI Taxonomy" id="634770"/>
    <lineage>
        <taxon>Bacteria</taxon>
        <taxon>Bacillati</taxon>
        <taxon>Actinomycetota</taxon>
        <taxon>Actinomycetes</taxon>
        <taxon>Propionibacteriales</taxon>
        <taxon>Nocardioidaceae</taxon>
        <taxon>Nocardioides</taxon>
    </lineage>
</organism>
<reference evidence="2" key="1">
    <citation type="journal article" date="2019" name="Int. J. Syst. Evol. Microbiol.">
        <title>The Global Catalogue of Microorganisms (GCM) 10K type strain sequencing project: providing services to taxonomists for standard genome sequencing and annotation.</title>
        <authorList>
            <consortium name="The Broad Institute Genomics Platform"/>
            <consortium name="The Broad Institute Genome Sequencing Center for Infectious Disease"/>
            <person name="Wu L."/>
            <person name="Ma J."/>
        </authorList>
    </citation>
    <scope>NUCLEOTIDE SEQUENCE [LARGE SCALE GENOMIC DNA]</scope>
    <source>
        <strain evidence="2">KACC 13778</strain>
    </source>
</reference>
<accession>A0ABW0MU05</accession>
<sequence>MSLGLDAVTEITYPVGKRFSFGLGTVEAPVAGRIEDVSVEMRGTGLTVLGYQLTQEGNPTFDVTDEFPPVVRWLEGLGPAVGSTISAQAAGVRLVVGLEVVGEAYTEIRGIDVTLVGDDGKEHDIHLAVGLVQCGPSVTDDACDPI</sequence>
<evidence type="ECO:0000313" key="2">
    <source>
        <dbReference type="Proteomes" id="UP001595956"/>
    </source>
</evidence>
<comment type="caution">
    <text evidence="1">The sequence shown here is derived from an EMBL/GenBank/DDBJ whole genome shotgun (WGS) entry which is preliminary data.</text>
</comment>
<proteinExistence type="predicted"/>
<dbReference type="RefSeq" id="WP_345181211.1">
    <property type="nucleotide sequence ID" value="NZ_BAABFQ010000008.1"/>
</dbReference>
<protein>
    <recommendedName>
        <fullName evidence="3">Phage tail protein</fullName>
    </recommendedName>
</protein>
<dbReference type="EMBL" id="JBHSMD010000001">
    <property type="protein sequence ID" value="MFC5491780.1"/>
    <property type="molecule type" value="Genomic_DNA"/>
</dbReference>
<name>A0ABW0MU05_9ACTN</name>